<keyword evidence="5" id="KW-1185">Reference proteome</keyword>
<dbReference type="InterPro" id="IPR001680">
    <property type="entry name" value="WD40_rpt"/>
</dbReference>
<evidence type="ECO:0000256" key="2">
    <source>
        <dbReference type="SAM" id="MobiDB-lite"/>
    </source>
</evidence>
<dbReference type="Pfam" id="PF20703">
    <property type="entry name" value="nSTAND1"/>
    <property type="match status" value="1"/>
</dbReference>
<feature type="domain" description="Protein kinase" evidence="3">
    <location>
        <begin position="14"/>
        <end position="244"/>
    </location>
</feature>
<dbReference type="PANTHER" id="PTHR19879">
    <property type="entry name" value="TRANSCRIPTION INITIATION FACTOR TFIID"/>
    <property type="match status" value="1"/>
</dbReference>
<dbReference type="InterPro" id="IPR049052">
    <property type="entry name" value="nSTAND1"/>
</dbReference>
<dbReference type="InterPro" id="IPR011009">
    <property type="entry name" value="Kinase-like_dom_sf"/>
</dbReference>
<sequence length="1299" mass="134660">MRLVPGDPERLGGFWPAARLGAGKRGVVYDAYDDEGRRYAVTVPRGEVGHRFEKVTCRQLAQVVAVGSDRGVPYVVSQFVSGPDLREAVGLHGPYCGDELVALAAALAAALRALHEAGLTHSGLNPEAVLLAADGPRVIELGLPASDPAGDTCTYLAPEVLTGQPAEAAADVFAWGAVVLFAATGRDPFQGESLGGIMHRLLTVDPDLSCLPDNLRELVGRALSKNCADRPAAAELLIDSETELRPPEAWAPTRSLGEVAEEAYLSLTPRQQEEVPGLLLRLLDGDDPHDEGEVLAPLMEAGLLVRRSVRVPPAETAVGKLVAVSDNRVAAASAALYRAWPRLRGWVADERDGMPSHRRIREAARTWSEHRRDTSHLFRGHELDSALGWAATKRRHVRLNQLERDFINDSVALSKQRRKLMMPALATVAAVLAVAVTMSVLSVHGQNDLRERLIEADARAVAARAENLRDSDPRTAMRLSVAAWRLAPVFEARAALQASLVQPELGVFTDPGADARARYLLRGDELVRWDADAVTVWDVAGGRRTATYVLPPGSTALSDDGRYAEGPGGRPFDVATGQAPAGDAAYAISRGNRTVVRRGGRMLFDVSDKKVALSPDGSRAAVSGVTGRVELWDLTPRRVRTGIVTVQPLTGVDAGAPALAFSPDGGTLAVAGRDGVTLVEDEQTRTARSAPAQPLNAQAPPQSSPTGPMGGEAGHPGTLAAPPTSPPAGQAPLTGALEAQAGRPGVLAASPTGPVGAQAAPSGTLPTGPLEAQAGPPGALAAPSPAEVEAAPSGALAARGVPSGVSWPGLRALPAPEPAVTLKAVTPSALPERDTGGQPAGPKTDAGGQPALPERDGGAQPAVPKADAGGRSAAPEIDAGGSSASPEPDAWASSGARKRDLGEGPVKERGWGVEIVDGLETPPGALAGPLVFSPDGRLLALPGDGEVRVWNVAERRLAGAYPLKDPGHGLTFSKDGRTLRYLSGTGSVVSLDVSGLPMPAQDGQVAAFSGNGRVAAKEVGDTIELTDTEARRTLGRIAAAGDLAFDASGRLLAVAGDPVTVWEVTGGRRVAAINAGGDVPAVALSPDGGTLATARGSTLETWDVRQGQRIKTYESAGDLALAFSPDGRTLAAGDSLLDLRTGRITPLSLAAEAGGGAAATALAFSPGGDRLAFGLEGGRVLLWDVRERRPLGTIETGTTPVDELRFSPKGDLLAIDGGRTSLWDTKTLREVGQVGSWASGLAFSQDGRRLRGVALDGTVHEIAVDPALTASEVCARAGGALSRQEWARLIPESGYQDAC</sequence>
<dbReference type="InterPro" id="IPR011047">
    <property type="entry name" value="Quinoprotein_ADH-like_sf"/>
</dbReference>
<dbReference type="EMBL" id="BAAAMU010000023">
    <property type="protein sequence ID" value="GAA1635932.1"/>
    <property type="molecule type" value="Genomic_DNA"/>
</dbReference>
<dbReference type="SMART" id="SM00320">
    <property type="entry name" value="WD40"/>
    <property type="match status" value="7"/>
</dbReference>
<evidence type="ECO:0000313" key="4">
    <source>
        <dbReference type="EMBL" id="GAA1635932.1"/>
    </source>
</evidence>
<feature type="compositionally biased region" description="Low complexity" evidence="2">
    <location>
        <begin position="689"/>
        <end position="705"/>
    </location>
</feature>
<dbReference type="Gene3D" id="2.130.10.10">
    <property type="entry name" value="YVTN repeat-like/Quinoprotein amine dehydrogenase"/>
    <property type="match status" value="4"/>
</dbReference>
<gene>
    <name evidence="4" type="ORF">GCM10009733_036350</name>
</gene>
<evidence type="ECO:0000259" key="3">
    <source>
        <dbReference type="PROSITE" id="PS50011"/>
    </source>
</evidence>
<protein>
    <recommendedName>
        <fullName evidence="3">Protein kinase domain-containing protein</fullName>
    </recommendedName>
</protein>
<feature type="region of interest" description="Disordered" evidence="2">
    <location>
        <begin position="745"/>
        <end position="793"/>
    </location>
</feature>
<feature type="region of interest" description="Disordered" evidence="2">
    <location>
        <begin position="681"/>
        <end position="733"/>
    </location>
</feature>
<dbReference type="PROSITE" id="PS50011">
    <property type="entry name" value="PROTEIN_KINASE_DOM"/>
    <property type="match status" value="1"/>
</dbReference>
<proteinExistence type="predicted"/>
<feature type="region of interest" description="Disordered" evidence="2">
    <location>
        <begin position="825"/>
        <end position="905"/>
    </location>
</feature>
<dbReference type="Proteomes" id="UP001500064">
    <property type="component" value="Unassembled WGS sequence"/>
</dbReference>
<comment type="caution">
    <text evidence="4">The sequence shown here is derived from an EMBL/GenBank/DDBJ whole genome shotgun (WGS) entry which is preliminary data.</text>
</comment>
<evidence type="ECO:0000256" key="1">
    <source>
        <dbReference type="PROSITE-ProRule" id="PRU00221"/>
    </source>
</evidence>
<dbReference type="PANTHER" id="PTHR19879:SF9">
    <property type="entry name" value="TRANSCRIPTION INITIATION FACTOR TFIID SUBUNIT 5"/>
    <property type="match status" value="1"/>
</dbReference>
<dbReference type="SUPFAM" id="SSF50998">
    <property type="entry name" value="Quinoprotein alcohol dehydrogenase-like"/>
    <property type="match status" value="1"/>
</dbReference>
<name>A0ABP4RB67_9ACTN</name>
<feature type="repeat" description="WD" evidence="1">
    <location>
        <begin position="1152"/>
        <end position="1193"/>
    </location>
</feature>
<feature type="compositionally biased region" description="Low complexity" evidence="2">
    <location>
        <begin position="768"/>
        <end position="793"/>
    </location>
</feature>
<dbReference type="SUPFAM" id="SSF50969">
    <property type="entry name" value="YVTN repeat-like/Quinoprotein amine dehydrogenase"/>
    <property type="match status" value="1"/>
</dbReference>
<reference evidence="5" key="1">
    <citation type="journal article" date="2019" name="Int. J. Syst. Evol. Microbiol.">
        <title>The Global Catalogue of Microorganisms (GCM) 10K type strain sequencing project: providing services to taxonomists for standard genome sequencing and annotation.</title>
        <authorList>
            <consortium name="The Broad Institute Genomics Platform"/>
            <consortium name="The Broad Institute Genome Sequencing Center for Infectious Disease"/>
            <person name="Wu L."/>
            <person name="Ma J."/>
        </authorList>
    </citation>
    <scope>NUCLEOTIDE SEQUENCE [LARGE SCALE GENOMIC DNA]</scope>
    <source>
        <strain evidence="5">JCM 13929</strain>
    </source>
</reference>
<evidence type="ECO:0000313" key="5">
    <source>
        <dbReference type="Proteomes" id="UP001500064"/>
    </source>
</evidence>
<keyword evidence="1" id="KW-0853">WD repeat</keyword>
<dbReference type="Pfam" id="PF00069">
    <property type="entry name" value="Pkinase"/>
    <property type="match status" value="1"/>
</dbReference>
<accession>A0ABP4RB67</accession>
<organism evidence="4 5">
    <name type="scientific">Nonomuraea maheshkhaliensis</name>
    <dbReference type="NCBI Taxonomy" id="419590"/>
    <lineage>
        <taxon>Bacteria</taxon>
        <taxon>Bacillati</taxon>
        <taxon>Actinomycetota</taxon>
        <taxon>Actinomycetes</taxon>
        <taxon>Streptosporangiales</taxon>
        <taxon>Streptosporangiaceae</taxon>
        <taxon>Nonomuraea</taxon>
    </lineage>
</organism>
<dbReference type="PROSITE" id="PS50082">
    <property type="entry name" value="WD_REPEATS_2"/>
    <property type="match status" value="1"/>
</dbReference>
<dbReference type="InterPro" id="IPR011044">
    <property type="entry name" value="Quino_amine_DH_bsu"/>
</dbReference>
<dbReference type="Gene3D" id="1.10.510.10">
    <property type="entry name" value="Transferase(Phosphotransferase) domain 1"/>
    <property type="match status" value="1"/>
</dbReference>
<dbReference type="InterPro" id="IPR015943">
    <property type="entry name" value="WD40/YVTN_repeat-like_dom_sf"/>
</dbReference>
<dbReference type="SUPFAM" id="SSF56112">
    <property type="entry name" value="Protein kinase-like (PK-like)"/>
    <property type="match status" value="1"/>
</dbReference>
<dbReference type="InterPro" id="IPR000719">
    <property type="entry name" value="Prot_kinase_dom"/>
</dbReference>
<dbReference type="SMART" id="SM00220">
    <property type="entry name" value="S_TKc"/>
    <property type="match status" value="1"/>
</dbReference>